<evidence type="ECO:0000313" key="2">
    <source>
        <dbReference type="EMBL" id="MBD7956183.1"/>
    </source>
</evidence>
<comment type="caution">
    <text evidence="2">The sequence shown here is derived from an EMBL/GenBank/DDBJ whole genome shotgun (WGS) entry which is preliminary data.</text>
</comment>
<protein>
    <submittedName>
        <fullName evidence="2">DUF305 domain-containing protein</fullName>
    </submittedName>
</protein>
<keyword evidence="3" id="KW-1185">Reference proteome</keyword>
<reference evidence="2 3" key="1">
    <citation type="submission" date="2020-08" db="EMBL/GenBank/DDBJ databases">
        <title>A Genomic Blueprint of the Chicken Gut Microbiome.</title>
        <authorList>
            <person name="Gilroy R."/>
            <person name="Ravi A."/>
            <person name="Getino M."/>
            <person name="Pursley I."/>
            <person name="Horton D.L."/>
            <person name="Alikhan N.-F."/>
            <person name="Baker D."/>
            <person name="Gharbi K."/>
            <person name="Hall N."/>
            <person name="Watson M."/>
            <person name="Adriaenssens E.M."/>
            <person name="Foster-Nyarko E."/>
            <person name="Jarju S."/>
            <person name="Secka A."/>
            <person name="Antonio M."/>
            <person name="Oren A."/>
            <person name="Chaudhuri R."/>
            <person name="La Ragione R.M."/>
            <person name="Hildebrand F."/>
            <person name="Pallen M.J."/>
        </authorList>
    </citation>
    <scope>NUCLEOTIDE SEQUENCE [LARGE SCALE GENOMIC DNA]</scope>
    <source>
        <strain evidence="2 3">Sa4CUA7</strain>
    </source>
</reference>
<organism evidence="2 3">
    <name type="scientific">Microbacterium pullorum</name>
    <dbReference type="NCBI Taxonomy" id="2762236"/>
    <lineage>
        <taxon>Bacteria</taxon>
        <taxon>Bacillati</taxon>
        <taxon>Actinomycetota</taxon>
        <taxon>Actinomycetes</taxon>
        <taxon>Micrococcales</taxon>
        <taxon>Microbacteriaceae</taxon>
        <taxon>Microbacterium</taxon>
    </lineage>
</organism>
<dbReference type="EMBL" id="JACSQP010000001">
    <property type="protein sequence ID" value="MBD7956183.1"/>
    <property type="molecule type" value="Genomic_DNA"/>
</dbReference>
<dbReference type="InterPro" id="IPR012347">
    <property type="entry name" value="Ferritin-like"/>
</dbReference>
<gene>
    <name evidence="2" type="ORF">H9651_00850</name>
</gene>
<evidence type="ECO:0000259" key="1">
    <source>
        <dbReference type="Pfam" id="PF03713"/>
    </source>
</evidence>
<accession>A0ABR8RY76</accession>
<dbReference type="Gene3D" id="1.20.1260.10">
    <property type="match status" value="1"/>
</dbReference>
<dbReference type="InterPro" id="IPR005183">
    <property type="entry name" value="DUF305_CopM-like"/>
</dbReference>
<dbReference type="PANTHER" id="PTHR36933:SF1">
    <property type="entry name" value="SLL0788 PROTEIN"/>
    <property type="match status" value="1"/>
</dbReference>
<sequence length="209" mass="22014">MLLVAVAVAAVAFAAGRFSTFGASGPALPTTDSAEAGFARDMQYHHEQAVDMAMTIHRKTADDEIRALAYDIATGQAAQRGEMFDWLVKWGLPQAGGPAMAWMAASDAGHDHGLTGTEPLTAEEEREAMGMASAAELTALAEAEGTAADCLFLSLMVRHHEAAIPMTEAVLELGSEPRTLAAAARMREAQLFEIDAMTAAQQRLGCPAP</sequence>
<dbReference type="Pfam" id="PF03713">
    <property type="entry name" value="DUF305"/>
    <property type="match status" value="1"/>
</dbReference>
<proteinExistence type="predicted"/>
<dbReference type="PANTHER" id="PTHR36933">
    <property type="entry name" value="SLL0788 PROTEIN"/>
    <property type="match status" value="1"/>
</dbReference>
<evidence type="ECO:0000313" key="3">
    <source>
        <dbReference type="Proteomes" id="UP000648352"/>
    </source>
</evidence>
<feature type="domain" description="DUF305" evidence="1">
    <location>
        <begin position="35"/>
        <end position="199"/>
    </location>
</feature>
<dbReference type="Proteomes" id="UP000648352">
    <property type="component" value="Unassembled WGS sequence"/>
</dbReference>
<name>A0ABR8RY76_9MICO</name>